<dbReference type="EC" id="2.7.4.7" evidence="3"/>
<keyword evidence="3" id="KW-0808">Transferase</keyword>
<sequence length="445" mass="45065">MHPVALTIAGSDSGGGAGIQADLKTFEAGDAFGTSAITAVTAQNTHGVTHSDILAPETVRAQIDAVTTDFDVSAVKTGMLGDAAVVDAVATALAETPAPVTVDPVVVSQSGDRLLTESGIAAVRDELLPRATLATPNIPEAELLADTEITDETDLRAAAEAVCELGPDATLLTGGHLDGDPVDVFAGDTTSAFTRPRIETPTTHGSGCTLSAAITARLAHGDALRPAVERGIDAVAAAIDGDLSVGGGDGPVDHRRATATPTTGVGAGIRAVRDVVAMLEAEWPPALVPEVGMNVAVAPPAATTPADVVAVDGRLHATTRGVRAAGGIEPGASSHIARFLLGVRAHDADVTAATNVRWSAAREDALGDHWDTVSVDRTTEPADADGTMDWTAQRVMADRDSAPDAVVDSGAVGKEAMVRVLAADADALTAKLRTVASLERDADVA</sequence>
<evidence type="ECO:0000259" key="1">
    <source>
        <dbReference type="Pfam" id="PF08543"/>
    </source>
</evidence>
<dbReference type="InterPro" id="IPR036409">
    <property type="entry name" value="Aldolase_II/adducin_N_sf"/>
</dbReference>
<dbReference type="InterPro" id="IPR019293">
    <property type="entry name" value="ThiN"/>
</dbReference>
<dbReference type="Gene3D" id="3.40.1190.20">
    <property type="match status" value="1"/>
</dbReference>
<proteinExistence type="predicted"/>
<dbReference type="Pfam" id="PF08543">
    <property type="entry name" value="Phos_pyr_kin"/>
    <property type="match status" value="1"/>
</dbReference>
<dbReference type="InterPro" id="IPR029056">
    <property type="entry name" value="Ribokinase-like"/>
</dbReference>
<dbReference type="Proteomes" id="UP000296216">
    <property type="component" value="Chromosome"/>
</dbReference>
<dbReference type="RefSeq" id="WP_136360988.1">
    <property type="nucleotide sequence ID" value="NZ_VRYN01000001.1"/>
</dbReference>
<dbReference type="SUPFAM" id="SSF53613">
    <property type="entry name" value="Ribokinase-like"/>
    <property type="match status" value="1"/>
</dbReference>
<dbReference type="InterPro" id="IPR013749">
    <property type="entry name" value="PM/HMP-P_kinase-1"/>
</dbReference>
<dbReference type="CDD" id="cd01169">
    <property type="entry name" value="HMPP_kinase"/>
    <property type="match status" value="1"/>
</dbReference>
<dbReference type="SUPFAM" id="SSF53639">
    <property type="entry name" value="AraD/HMP-PK domain-like"/>
    <property type="match status" value="1"/>
</dbReference>
<keyword evidence="3" id="KW-0418">Kinase</keyword>
<dbReference type="EC" id="2.5.1.3" evidence="3"/>
<dbReference type="GO" id="GO:0005829">
    <property type="term" value="C:cytosol"/>
    <property type="evidence" value="ECO:0007669"/>
    <property type="project" value="TreeGrafter"/>
</dbReference>
<dbReference type="PANTHER" id="PTHR20858:SF17">
    <property type="entry name" value="HYDROXYMETHYLPYRIMIDINE_PHOSPHOMETHYLPYRIMIDINE KINASE THI20-RELATED"/>
    <property type="match status" value="1"/>
</dbReference>
<dbReference type="EC" id="2.7.1.49" evidence="3"/>
<dbReference type="GO" id="GO:0004789">
    <property type="term" value="F:thiamine-phosphate diphosphorylase activity"/>
    <property type="evidence" value="ECO:0007669"/>
    <property type="project" value="UniProtKB-EC"/>
</dbReference>
<dbReference type="GO" id="GO:0008972">
    <property type="term" value="F:phosphomethylpyrimidine kinase activity"/>
    <property type="evidence" value="ECO:0007669"/>
    <property type="project" value="UniProtKB-EC"/>
</dbReference>
<dbReference type="EMBL" id="VRYN01000001">
    <property type="protein sequence ID" value="TYO82397.1"/>
    <property type="molecule type" value="Genomic_DNA"/>
</dbReference>
<dbReference type="Pfam" id="PF10120">
    <property type="entry name" value="ThiN"/>
    <property type="match status" value="1"/>
</dbReference>
<dbReference type="Gene3D" id="3.40.225.10">
    <property type="entry name" value="Class II aldolase/adducin N-terminal domain"/>
    <property type="match status" value="1"/>
</dbReference>
<dbReference type="PANTHER" id="PTHR20858">
    <property type="entry name" value="PHOSPHOMETHYLPYRIMIDINE KINASE"/>
    <property type="match status" value="1"/>
</dbReference>
<gene>
    <name evidence="3" type="primary">thiDN</name>
    <name evidence="4" type="ORF">APQ99_00926</name>
    <name evidence="3" type="ORF">HBSAL_00775</name>
</gene>
<dbReference type="FunFam" id="3.40.1190.20:FF:000097">
    <property type="entry name" value="Hydroxymethylpyrimidine phosphate kinase"/>
    <property type="match status" value="1"/>
</dbReference>
<dbReference type="GO" id="GO:0008902">
    <property type="term" value="F:hydroxymethylpyrimidine kinase activity"/>
    <property type="evidence" value="ECO:0007669"/>
    <property type="project" value="UniProtKB-EC"/>
</dbReference>
<dbReference type="AlphaFoldDB" id="A0A4D6GU43"/>
<feature type="domain" description="Pyridoxamine kinase/Phosphomethylpyrimidine kinase" evidence="1">
    <location>
        <begin position="12"/>
        <end position="253"/>
    </location>
</feature>
<feature type="domain" description="Thiamine-phosphate synthase ThiN" evidence="2">
    <location>
        <begin position="272"/>
        <end position="433"/>
    </location>
</feature>
<dbReference type="EMBL" id="CP038631">
    <property type="protein sequence ID" value="QCC43902.1"/>
    <property type="molecule type" value="Genomic_DNA"/>
</dbReference>
<reference evidence="3 5" key="1">
    <citation type="journal article" date="2019" name="Microbiol. Resour. Announc.">
        <title>The Genome Sequence of the Halobacterium salinarum Type Strain Is Closely Related to That of Laboratory Strains NRC-1 and R1.</title>
        <authorList>
            <person name="Pfeiffer F."/>
            <person name="Marchfelder A."/>
            <person name="Habermann B."/>
            <person name="Dyall-Smith M.L."/>
        </authorList>
    </citation>
    <scope>NUCLEOTIDE SEQUENCE [LARGE SCALE GENOMIC DNA]</scope>
    <source>
        <strain evidence="3">91-R6</strain>
        <strain evidence="5">ATCC 33171 / DSM 3754 / JCM 8978 / NBRC 102687 / NCIMB 764 / 91-R6</strain>
    </source>
</reference>
<evidence type="ECO:0000313" key="3">
    <source>
        <dbReference type="EMBL" id="QCC43902.1"/>
    </source>
</evidence>
<dbReference type="Proteomes" id="UP000323075">
    <property type="component" value="Unassembled WGS sequence"/>
</dbReference>
<protein>
    <submittedName>
        <fullName evidence="4">Hydroxymethylpyrimidine/phosphomethylpyrimidine kinase</fullName>
    </submittedName>
    <submittedName>
        <fullName evidence="3">Phosphomethylpyrimidine kinase / phosphomethylpyrimidine phosphate kinase / thiamine-phosphate synthase</fullName>
        <ecNumber evidence="3">2.5.1.3</ecNumber>
        <ecNumber evidence="3">2.7.1.49</ecNumber>
        <ecNumber evidence="3">2.7.4.7</ecNumber>
    </submittedName>
</protein>
<dbReference type="GO" id="GO:0009228">
    <property type="term" value="P:thiamine biosynthetic process"/>
    <property type="evidence" value="ECO:0007669"/>
    <property type="project" value="InterPro"/>
</dbReference>
<evidence type="ECO:0000313" key="6">
    <source>
        <dbReference type="Proteomes" id="UP000323075"/>
    </source>
</evidence>
<accession>A0A4D6GU43</accession>
<reference evidence="4 6" key="2">
    <citation type="submission" date="2019-07" db="EMBL/GenBank/DDBJ databases">
        <title>Genomic Encyclopedia of Archaeal and Bacterial Type Strains, Phase II (KMG-II): from individual species to whole genera.</title>
        <authorList>
            <person name="Goeker M."/>
        </authorList>
    </citation>
    <scope>NUCLEOTIDE SEQUENCE [LARGE SCALE GENOMIC DNA]</scope>
    <source>
        <strain evidence="4 6">DSM 3754</strain>
    </source>
</reference>
<evidence type="ECO:0000313" key="5">
    <source>
        <dbReference type="Proteomes" id="UP000296216"/>
    </source>
</evidence>
<reference evidence="3" key="3">
    <citation type="journal article" name="MicrobiologyOpen">
        <title>Whole-genome comparison between the type strain of Halobacterium salinarum (DSM 3754(T)) and the laboratory strains R1 and NRC-1.</title>
        <authorList>
            <person name="Pfeiffer F."/>
            <person name="Losensky G."/>
            <person name="Marchfelder A."/>
            <person name="Habermann B."/>
            <person name="Dyall-Smith M."/>
        </authorList>
    </citation>
    <scope>NUCLEOTIDE SEQUENCE</scope>
    <source>
        <strain evidence="3">91-R6</strain>
    </source>
</reference>
<name>A0A4D6GU43_HALS9</name>
<dbReference type="GeneID" id="39854031"/>
<organism evidence="3 5">
    <name type="scientific">Halobacterium salinarum (strain ATCC 33171 / DSM 3754 / JCM 8978 / NBRC 102687 / NCIMB 764 / 91-R6)</name>
    <dbReference type="NCBI Taxonomy" id="2597657"/>
    <lineage>
        <taxon>Archaea</taxon>
        <taxon>Methanobacteriati</taxon>
        <taxon>Methanobacteriota</taxon>
        <taxon>Stenosarchaea group</taxon>
        <taxon>Halobacteria</taxon>
        <taxon>Halobacteriales</taxon>
        <taxon>Halobacteriaceae</taxon>
        <taxon>Halobacterium</taxon>
    </lineage>
</organism>
<evidence type="ECO:0000313" key="4">
    <source>
        <dbReference type="EMBL" id="TYO82397.1"/>
    </source>
</evidence>
<evidence type="ECO:0000259" key="2">
    <source>
        <dbReference type="Pfam" id="PF10120"/>
    </source>
</evidence>
<dbReference type="NCBIfam" id="TIGR00097">
    <property type="entry name" value="HMP-P_kinase"/>
    <property type="match status" value="1"/>
</dbReference>
<dbReference type="InterPro" id="IPR004399">
    <property type="entry name" value="HMP/HMP-P_kinase_dom"/>
</dbReference>